<organism evidence="3 4">
    <name type="scientific">Lentinula edodes</name>
    <name type="common">Shiitake mushroom</name>
    <name type="synonym">Lentinus edodes</name>
    <dbReference type="NCBI Taxonomy" id="5353"/>
    <lineage>
        <taxon>Eukaryota</taxon>
        <taxon>Fungi</taxon>
        <taxon>Dikarya</taxon>
        <taxon>Basidiomycota</taxon>
        <taxon>Agaricomycotina</taxon>
        <taxon>Agaricomycetes</taxon>
        <taxon>Agaricomycetidae</taxon>
        <taxon>Agaricales</taxon>
        <taxon>Marasmiineae</taxon>
        <taxon>Omphalotaceae</taxon>
        <taxon>Lentinula</taxon>
    </lineage>
</organism>
<keyword evidence="4" id="KW-1185">Reference proteome</keyword>
<dbReference type="AlphaFoldDB" id="A0A1Q3EA04"/>
<evidence type="ECO:0000256" key="1">
    <source>
        <dbReference type="SAM" id="MobiDB-lite"/>
    </source>
</evidence>
<gene>
    <name evidence="3" type="ORF">LENED_005800</name>
</gene>
<dbReference type="EMBL" id="BDGU01000173">
    <property type="protein sequence ID" value="GAW04038.1"/>
    <property type="molecule type" value="Genomic_DNA"/>
</dbReference>
<feature type="transmembrane region" description="Helical" evidence="2">
    <location>
        <begin position="368"/>
        <end position="389"/>
    </location>
</feature>
<feature type="transmembrane region" description="Helical" evidence="2">
    <location>
        <begin position="39"/>
        <end position="61"/>
    </location>
</feature>
<feature type="compositionally biased region" description="Low complexity" evidence="1">
    <location>
        <begin position="179"/>
        <end position="190"/>
    </location>
</feature>
<feature type="region of interest" description="Disordered" evidence="1">
    <location>
        <begin position="179"/>
        <end position="204"/>
    </location>
</feature>
<feature type="transmembrane region" description="Helical" evidence="2">
    <location>
        <begin position="495"/>
        <end position="517"/>
    </location>
</feature>
<feature type="transmembrane region" description="Helical" evidence="2">
    <location>
        <begin position="448"/>
        <end position="475"/>
    </location>
</feature>
<feature type="transmembrane region" description="Helical" evidence="2">
    <location>
        <begin position="322"/>
        <end position="343"/>
    </location>
</feature>
<protein>
    <submittedName>
        <fullName evidence="3">Uncharacterized protein</fullName>
    </submittedName>
</protein>
<feature type="transmembrane region" description="Helical" evidence="2">
    <location>
        <begin position="563"/>
        <end position="585"/>
    </location>
</feature>
<comment type="caution">
    <text evidence="3">The sequence shown here is derived from an EMBL/GenBank/DDBJ whole genome shotgun (WGS) entry which is preliminary data.</text>
</comment>
<evidence type="ECO:0000313" key="4">
    <source>
        <dbReference type="Proteomes" id="UP000188533"/>
    </source>
</evidence>
<sequence length="620" mass="67927">MELTLQLMPSPSHSFLPSEAIKDISVNSSSTTNLLPVKAFIALQLSGGMGMLLLLVTALASRTHPPLTGATTFALLLDVWLMFRTAALGKWFGGRKVTNSLLLAPYILWVILTIGFLIAGGVEPHLVQRDLAIDPYCILDNPVPSPILVCSLTLAFALAVMVVLIVLVVTMRKQATRSSSHPSSAFIPSQSEHDGDYHKGKSPCSRKKEQMSALIVRLIVFGLAGLIAVTISVVFVLNRAAGSGADLALATLPPIGVVIFGSQTDFVQLWFNLIRWLFRCSRNMEYSLPLVRGLNPSFLASEVTIDVLIDNSTALDILTSKIFIALQFSGGIGMLLLLVTALVSRTQFFRLSTNNCTGNGPIKRSRTWYSFCISWMISSFSYCLLFFAMKQFNPNQKPSYGLCLTQAALVYSSPPLTGATTFSLLLEVWLMFRFAASGKRSVGSKVMVSLLIAPYVLWVLLTVGFLILGGVNPSLVQRDLASAPYCVLNNPAPPILVSSLTLIFALGVMIMLCNLVISMHRTRTSVTHDFARHPRTFMLRASQSREGKSTNNRNNLKEQISPLIIRLIVFSIGGLIAIIVSIVFWDPNGYPAIMDQPSSMDFLAMRSLYPHTEAKVSEWQ</sequence>
<feature type="transmembrane region" description="Helical" evidence="2">
    <location>
        <begin position="67"/>
        <end position="89"/>
    </location>
</feature>
<name>A0A1Q3EA04_LENED</name>
<feature type="transmembrane region" description="Helical" evidence="2">
    <location>
        <begin position="101"/>
        <end position="122"/>
    </location>
</feature>
<feature type="transmembrane region" description="Helical" evidence="2">
    <location>
        <begin position="146"/>
        <end position="169"/>
    </location>
</feature>
<dbReference type="Proteomes" id="UP000188533">
    <property type="component" value="Unassembled WGS sequence"/>
</dbReference>
<reference evidence="3 4" key="1">
    <citation type="submission" date="2016-08" db="EMBL/GenBank/DDBJ databases">
        <authorList>
            <consortium name="Lentinula edodes genome sequencing consortium"/>
            <person name="Sakamoto Y."/>
            <person name="Nakade K."/>
            <person name="Sato S."/>
            <person name="Yoshida Y."/>
            <person name="Miyazaki K."/>
            <person name="Natsume S."/>
            <person name="Konno N."/>
        </authorList>
    </citation>
    <scope>NUCLEOTIDE SEQUENCE [LARGE SCALE GENOMIC DNA]</scope>
    <source>
        <strain evidence="3 4">NBRC 111202</strain>
    </source>
</reference>
<keyword evidence="2" id="KW-0472">Membrane</keyword>
<keyword evidence="2" id="KW-1133">Transmembrane helix</keyword>
<proteinExistence type="predicted"/>
<evidence type="ECO:0000256" key="2">
    <source>
        <dbReference type="SAM" id="Phobius"/>
    </source>
</evidence>
<feature type="transmembrane region" description="Helical" evidence="2">
    <location>
        <begin position="214"/>
        <end position="237"/>
    </location>
</feature>
<dbReference type="STRING" id="5353.A0A1Q3EA04"/>
<accession>A0A1Q3EA04</accession>
<reference evidence="3 4" key="2">
    <citation type="submission" date="2017-02" db="EMBL/GenBank/DDBJ databases">
        <title>A genome survey and senescence transcriptome analysis in Lentinula edodes.</title>
        <authorList>
            <person name="Sakamoto Y."/>
            <person name="Nakade K."/>
            <person name="Sato S."/>
            <person name="Yoshida Y."/>
            <person name="Miyazaki K."/>
            <person name="Natsume S."/>
            <person name="Konno N."/>
        </authorList>
    </citation>
    <scope>NUCLEOTIDE SEQUENCE [LARGE SCALE GENOMIC DNA]</scope>
    <source>
        <strain evidence="3 4">NBRC 111202</strain>
    </source>
</reference>
<evidence type="ECO:0000313" key="3">
    <source>
        <dbReference type="EMBL" id="GAW04038.1"/>
    </source>
</evidence>
<keyword evidence="2" id="KW-0812">Transmembrane</keyword>